<dbReference type="PANTHER" id="PTHR40980">
    <property type="entry name" value="PLUG DOMAIN-CONTAINING PROTEIN"/>
    <property type="match status" value="1"/>
</dbReference>
<dbReference type="NCBIfam" id="TIGR01782">
    <property type="entry name" value="TonB-Xanth-Caul"/>
    <property type="match status" value="1"/>
</dbReference>
<dbReference type="PANTHER" id="PTHR40980:SF4">
    <property type="entry name" value="TONB-DEPENDENT RECEPTOR-LIKE BETA-BARREL DOMAIN-CONTAINING PROTEIN"/>
    <property type="match status" value="1"/>
</dbReference>
<keyword evidence="10" id="KW-0732">Signal</keyword>
<evidence type="ECO:0000259" key="11">
    <source>
        <dbReference type="Pfam" id="PF00593"/>
    </source>
</evidence>
<evidence type="ECO:0000256" key="8">
    <source>
        <dbReference type="PROSITE-ProRule" id="PRU01360"/>
    </source>
</evidence>
<keyword evidence="6 8" id="KW-0472">Membrane</keyword>
<evidence type="ECO:0000256" key="2">
    <source>
        <dbReference type="ARBA" id="ARBA00022448"/>
    </source>
</evidence>
<dbReference type="EMBL" id="CP059693">
    <property type="protein sequence ID" value="WDE09832.1"/>
    <property type="molecule type" value="Genomic_DNA"/>
</dbReference>
<keyword evidence="3 8" id="KW-1134">Transmembrane beta strand</keyword>
<evidence type="ECO:0000256" key="9">
    <source>
        <dbReference type="RuleBase" id="RU003357"/>
    </source>
</evidence>
<name>A0ABY7V924_9GAMM</name>
<evidence type="ECO:0000256" key="10">
    <source>
        <dbReference type="SAM" id="SignalP"/>
    </source>
</evidence>
<dbReference type="Pfam" id="PF00593">
    <property type="entry name" value="TonB_dep_Rec_b-barrel"/>
    <property type="match status" value="1"/>
</dbReference>
<evidence type="ECO:0000259" key="12">
    <source>
        <dbReference type="Pfam" id="PF07715"/>
    </source>
</evidence>
<keyword evidence="7 8" id="KW-0998">Cell outer membrane</keyword>
<dbReference type="SUPFAM" id="SSF56935">
    <property type="entry name" value="Porins"/>
    <property type="match status" value="1"/>
</dbReference>
<comment type="similarity">
    <text evidence="8 9">Belongs to the TonB-dependent receptor family.</text>
</comment>
<dbReference type="CDD" id="cd01347">
    <property type="entry name" value="ligand_gated_channel"/>
    <property type="match status" value="1"/>
</dbReference>
<dbReference type="Gene3D" id="2.40.170.20">
    <property type="entry name" value="TonB-dependent receptor, beta-barrel domain"/>
    <property type="match status" value="1"/>
</dbReference>
<keyword evidence="5 9" id="KW-0798">TonB box</keyword>
<keyword evidence="14" id="KW-1185">Reference proteome</keyword>
<dbReference type="InterPro" id="IPR000531">
    <property type="entry name" value="Beta-barrel_TonB"/>
</dbReference>
<dbReference type="Gene3D" id="2.60.40.1120">
    <property type="entry name" value="Carboxypeptidase-like, regulatory domain"/>
    <property type="match status" value="1"/>
</dbReference>
<dbReference type="Proteomes" id="UP001215231">
    <property type="component" value="Chromosome"/>
</dbReference>
<dbReference type="RefSeq" id="WP_274049828.1">
    <property type="nucleotide sequence ID" value="NZ_CP059693.1"/>
</dbReference>
<dbReference type="Pfam" id="PF07715">
    <property type="entry name" value="Plug"/>
    <property type="match status" value="1"/>
</dbReference>
<feature type="domain" description="TonB-dependent receptor-like beta-barrel" evidence="11">
    <location>
        <begin position="493"/>
        <end position="905"/>
    </location>
</feature>
<evidence type="ECO:0000313" key="13">
    <source>
        <dbReference type="EMBL" id="WDE09832.1"/>
    </source>
</evidence>
<dbReference type="SUPFAM" id="SSF49464">
    <property type="entry name" value="Carboxypeptidase regulatory domain-like"/>
    <property type="match status" value="1"/>
</dbReference>
<proteinExistence type="inferred from homology"/>
<accession>A0ABY7V924</accession>
<protein>
    <submittedName>
        <fullName evidence="13">TonB-dependent receptor</fullName>
    </submittedName>
</protein>
<keyword evidence="4 8" id="KW-0812">Transmembrane</keyword>
<evidence type="ECO:0000256" key="4">
    <source>
        <dbReference type="ARBA" id="ARBA00022692"/>
    </source>
</evidence>
<dbReference type="InterPro" id="IPR036942">
    <property type="entry name" value="Beta-barrel_TonB_sf"/>
</dbReference>
<dbReference type="InterPro" id="IPR037066">
    <property type="entry name" value="Plug_dom_sf"/>
</dbReference>
<dbReference type="Gene3D" id="2.170.130.10">
    <property type="entry name" value="TonB-dependent receptor, plug domain"/>
    <property type="match status" value="1"/>
</dbReference>
<gene>
    <name evidence="13" type="ORF">H3N35_16065</name>
</gene>
<comment type="subcellular location">
    <subcellularLocation>
        <location evidence="1 8">Cell outer membrane</location>
        <topology evidence="1 8">Multi-pass membrane protein</topology>
    </subcellularLocation>
</comment>
<feature type="chain" id="PRO_5046605157" evidence="10">
    <location>
        <begin position="32"/>
        <end position="939"/>
    </location>
</feature>
<reference evidence="13 14" key="1">
    <citation type="journal article" date="2022" name="Mar. Drugs">
        <title>Bioassay-Guided Fractionation Leads to the Detection of Cholic Acid Generated by the Rare Thalassomonas sp.</title>
        <authorList>
            <person name="Pheiffer F."/>
            <person name="Schneider Y.K."/>
            <person name="Hansen E.H."/>
            <person name="Andersen J.H."/>
            <person name="Isaksson J."/>
            <person name="Busche T."/>
            <person name="R C."/>
            <person name="Kalinowski J."/>
            <person name="Zyl L.V."/>
            <person name="Trindade M."/>
        </authorList>
    </citation>
    <scope>NUCLEOTIDE SEQUENCE [LARGE SCALE GENOMIC DNA]</scope>
    <source>
        <strain evidence="13 14">A5K-61T</strain>
    </source>
</reference>
<evidence type="ECO:0000256" key="5">
    <source>
        <dbReference type="ARBA" id="ARBA00023077"/>
    </source>
</evidence>
<dbReference type="PROSITE" id="PS52016">
    <property type="entry name" value="TONB_DEPENDENT_REC_3"/>
    <property type="match status" value="1"/>
</dbReference>
<evidence type="ECO:0000256" key="7">
    <source>
        <dbReference type="ARBA" id="ARBA00023237"/>
    </source>
</evidence>
<sequence length="939" mass="104685">MDKRGPFFRRQPLALALTSTLALAISPPVFAADVAALNSNNHIEGRITDSKHKVNFQGAQISIEELGLSTVSNRQGVFHFNDLPLGEFTLVINYLGAPEVRKTIRVRQGAINKQDYVIGNELRAMDNVIVYGQRAGQAGAINRQKNANKMIAIVSSDAIGQLPDQNAAEALQHLPGISIQRDQGEGRFVGIRGIDPNLNNVTINGLSVPSPGAGVRSVAMDVIPSEVIASLEVSKTVTPDMDANAIGGSIEVKSLSAFDRRGQNYSFSAQSSYNEQVSETSPKLSGSFSDIYQLDSGGELGVATALSWFKREFGSQNIETDGGWGEMKVEDIASGEEVEIFGAEEIEQRLYRIERERLGAALNFDLHTSVMDKYYLRTLYSEFSDDEYRQRKQYKFDKGAIDLTGYSANSASFSDAVMERDSKDRKQVQEILSVVAGGEHQLKAWQLEYQLGYSKSTEKEPDRLDVAFAQEDLALGYQTSGDVPRLTEDEPGGDLSHFPLDEVVFEDNNSRDKEVSLSVDLSKDLLWHDHNARMKFGGKYRSREKSSKVRVQVYDGGFDNINAGSFAGGSLDYEWADFGPGLSRGGLRDLVNNRHQDFELNTLESDIESRGNSYTSKEEIFAAYAMVTLDIDHWQVVAGLRYEGTRFDTRGNRVELTEDIAGEKSVDISPWQVNKDYHHWLPGINVRYNISDDLLSRFAYTQTLARPEFSESAAYQLIETEISAADGAVSTERKAEVGNPELAPYESQNLDFSLEYYPGHIGMLSAGLFYKDIDNFITSKEVQDNGQWQGFEEVLQPVNGGSASLTGVELAWHKSFDSGFLLSVNTTLVDADDKLPNQADTLANLILGYENNRVSLRLSTSYKGKNFQFEDQQTRVYQHAHTQLDFSGKYYFSESLQFYVNAVNLTDEPYYLYHGSKQYNYQYEQYGSGFELGFTINSL</sequence>
<dbReference type="InterPro" id="IPR012910">
    <property type="entry name" value="Plug_dom"/>
</dbReference>
<feature type="domain" description="TonB-dependent receptor plug" evidence="12">
    <location>
        <begin position="145"/>
        <end position="248"/>
    </location>
</feature>
<dbReference type="InterPro" id="IPR010104">
    <property type="entry name" value="TonB_rcpt_bac"/>
</dbReference>
<feature type="signal peptide" evidence="10">
    <location>
        <begin position="1"/>
        <end position="31"/>
    </location>
</feature>
<dbReference type="Pfam" id="PF13715">
    <property type="entry name" value="CarbopepD_reg_2"/>
    <property type="match status" value="1"/>
</dbReference>
<organism evidence="13 14">
    <name type="scientific">Thalassomonas haliotis</name>
    <dbReference type="NCBI Taxonomy" id="485448"/>
    <lineage>
        <taxon>Bacteria</taxon>
        <taxon>Pseudomonadati</taxon>
        <taxon>Pseudomonadota</taxon>
        <taxon>Gammaproteobacteria</taxon>
        <taxon>Alteromonadales</taxon>
        <taxon>Colwelliaceae</taxon>
        <taxon>Thalassomonas</taxon>
    </lineage>
</organism>
<dbReference type="InterPro" id="IPR008969">
    <property type="entry name" value="CarboxyPept-like_regulatory"/>
</dbReference>
<evidence type="ECO:0000256" key="6">
    <source>
        <dbReference type="ARBA" id="ARBA00023136"/>
    </source>
</evidence>
<keyword evidence="2 8" id="KW-0813">Transport</keyword>
<keyword evidence="13" id="KW-0675">Receptor</keyword>
<evidence type="ECO:0000256" key="3">
    <source>
        <dbReference type="ARBA" id="ARBA00022452"/>
    </source>
</evidence>
<evidence type="ECO:0000256" key="1">
    <source>
        <dbReference type="ARBA" id="ARBA00004571"/>
    </source>
</evidence>
<dbReference type="InterPro" id="IPR039426">
    <property type="entry name" value="TonB-dep_rcpt-like"/>
</dbReference>
<evidence type="ECO:0000313" key="14">
    <source>
        <dbReference type="Proteomes" id="UP001215231"/>
    </source>
</evidence>